<dbReference type="EMBL" id="MN739360">
    <property type="protein sequence ID" value="QHT00888.1"/>
    <property type="molecule type" value="Genomic_DNA"/>
</dbReference>
<accession>A0A6C0C8H7</accession>
<dbReference type="AlphaFoldDB" id="A0A6C0C8H7"/>
<protein>
    <submittedName>
        <fullName evidence="1">Uncharacterized protein</fullName>
    </submittedName>
</protein>
<name>A0A6C0C8H7_9ZZZZ</name>
<proteinExistence type="predicted"/>
<sequence>MISFDELTLILNYFPTCKLVHWRLVNCEFKKIIDKILTNRRNGFNCTNFLLTTNNQSKYRLEYGCTHINLWQEMSRDEIIDDYFAVACKFIHANPNTCIDMLNFLSEHRYFFKEMTMNERPEIDTLQKILNVKNYDAKKIARIIELYPPSSFPADVGFLLLKNGSFDILLELQKRNANPSKFDITMNSIVMHYPKIIRVMIGYYLTLCTYIDNLSRFVGSSVNNLFKTISNLNEYFFVFY</sequence>
<evidence type="ECO:0000313" key="1">
    <source>
        <dbReference type="EMBL" id="QHT00888.1"/>
    </source>
</evidence>
<reference evidence="1" key="1">
    <citation type="journal article" date="2020" name="Nature">
        <title>Giant virus diversity and host interactions through global metagenomics.</title>
        <authorList>
            <person name="Schulz F."/>
            <person name="Roux S."/>
            <person name="Paez-Espino D."/>
            <person name="Jungbluth S."/>
            <person name="Walsh D.A."/>
            <person name="Denef V.J."/>
            <person name="McMahon K.D."/>
            <person name="Konstantinidis K.T."/>
            <person name="Eloe-Fadrosh E.A."/>
            <person name="Kyrpides N.C."/>
            <person name="Woyke T."/>
        </authorList>
    </citation>
    <scope>NUCLEOTIDE SEQUENCE</scope>
    <source>
        <strain evidence="1">GVMAG-M-3300020192-26</strain>
    </source>
</reference>
<organism evidence="1">
    <name type="scientific">viral metagenome</name>
    <dbReference type="NCBI Taxonomy" id="1070528"/>
    <lineage>
        <taxon>unclassified sequences</taxon>
        <taxon>metagenomes</taxon>
        <taxon>organismal metagenomes</taxon>
    </lineage>
</organism>